<keyword evidence="1" id="KW-0812">Transmembrane</keyword>
<reference evidence="3 4" key="1">
    <citation type="submission" date="2021-02" db="EMBL/GenBank/DDBJ databases">
        <title>Lactate utilizing bacteria of the human gut.</title>
        <authorList>
            <person name="Sheridan P.O."/>
        </authorList>
    </citation>
    <scope>NUCLEOTIDE SEQUENCE [LARGE SCALE GENOMIC DNA]</scope>
    <source>
        <strain evidence="3 4">HTF-83D</strain>
    </source>
</reference>
<dbReference type="PANTHER" id="PTHR34978">
    <property type="entry name" value="POSSIBLE SENSOR-TRANSDUCER PROTEIN BLAR"/>
    <property type="match status" value="1"/>
</dbReference>
<feature type="transmembrane region" description="Helical" evidence="1">
    <location>
        <begin position="87"/>
        <end position="106"/>
    </location>
</feature>
<feature type="transmembrane region" description="Helical" evidence="1">
    <location>
        <begin position="194"/>
        <end position="212"/>
    </location>
</feature>
<protein>
    <submittedName>
        <fullName evidence="3">M56 family metallopeptidase</fullName>
    </submittedName>
</protein>
<feature type="transmembrane region" description="Helical" evidence="1">
    <location>
        <begin position="6"/>
        <end position="24"/>
    </location>
</feature>
<evidence type="ECO:0000313" key="4">
    <source>
        <dbReference type="Proteomes" id="UP001315001"/>
    </source>
</evidence>
<dbReference type="PANTHER" id="PTHR34978:SF3">
    <property type="entry name" value="SLR0241 PROTEIN"/>
    <property type="match status" value="1"/>
</dbReference>
<dbReference type="EMBL" id="JAFIQO010000112">
    <property type="protein sequence ID" value="MBP0057000.1"/>
    <property type="molecule type" value="Genomic_DNA"/>
</dbReference>
<dbReference type="InterPro" id="IPR008756">
    <property type="entry name" value="Peptidase_M56"/>
</dbReference>
<gene>
    <name evidence="3" type="ORF">JYQ75_06235</name>
</gene>
<keyword evidence="1" id="KW-1133">Transmembrane helix</keyword>
<comment type="caution">
    <text evidence="3">The sequence shown here is derived from an EMBL/GenBank/DDBJ whole genome shotgun (WGS) entry which is preliminary data.</text>
</comment>
<keyword evidence="1" id="KW-0472">Membrane</keyword>
<accession>A0ABS3ZI64</accession>
<sequence length="380" mass="45049">MISLYSLIWTVLVSCPLLLLIVVLRRRAACLMKYGVTFICILYGFCAIRMLIPIEVPVFQKVICDPHLYSHLMRDYALLDKVVKYKIVAIIIISWIVGSIIATVYYSSKIIKSFIQLQKTCYEGDGRAEQILKEIDPNSKIRIRYTDLVLTPFMVGMFKPTIYMTEVDCDDKELKYILMHEYTHWKRKDHWKQAFVYIMRIIFWWNPLFYFLNKDIRLMIEMGCDKTMLRSYPERYSLGYLKTLCFVAKSGVDKLDDVGISTLKFAKVDSQSGFKRRLYYAMDFKENLKVQKRVNIFVFCICFIWMLSSYYFILQPTYSPDEEIQTLENQKDQIFDGRNTYIEKRKDGSYILYFGPTTQIISKEDVENGFYDLYPIINEK</sequence>
<dbReference type="Proteomes" id="UP001315001">
    <property type="component" value="Unassembled WGS sequence"/>
</dbReference>
<dbReference type="CDD" id="cd07341">
    <property type="entry name" value="M56_BlaR1_MecR1_like"/>
    <property type="match status" value="1"/>
</dbReference>
<proteinExistence type="predicted"/>
<dbReference type="InterPro" id="IPR052173">
    <property type="entry name" value="Beta-lactam_resp_regulator"/>
</dbReference>
<feature type="domain" description="Peptidase M56" evidence="2">
    <location>
        <begin position="76"/>
        <end position="244"/>
    </location>
</feature>
<feature type="transmembrane region" description="Helical" evidence="1">
    <location>
        <begin position="31"/>
        <end position="52"/>
    </location>
</feature>
<organism evidence="3 4">
    <name type="scientific">Anaerobutyricum soehngenii</name>
    <dbReference type="NCBI Taxonomy" id="105843"/>
    <lineage>
        <taxon>Bacteria</taxon>
        <taxon>Bacillati</taxon>
        <taxon>Bacillota</taxon>
        <taxon>Clostridia</taxon>
        <taxon>Lachnospirales</taxon>
        <taxon>Lachnospiraceae</taxon>
        <taxon>Anaerobutyricum</taxon>
    </lineage>
</organism>
<dbReference type="RefSeq" id="WP_209293390.1">
    <property type="nucleotide sequence ID" value="NZ_JAFIQO010000112.1"/>
</dbReference>
<keyword evidence="4" id="KW-1185">Reference proteome</keyword>
<evidence type="ECO:0000256" key="1">
    <source>
        <dbReference type="SAM" id="Phobius"/>
    </source>
</evidence>
<feature type="transmembrane region" description="Helical" evidence="1">
    <location>
        <begin position="294"/>
        <end position="313"/>
    </location>
</feature>
<feature type="transmembrane region" description="Helical" evidence="1">
    <location>
        <begin position="148"/>
        <end position="165"/>
    </location>
</feature>
<name>A0ABS3ZI64_9FIRM</name>
<evidence type="ECO:0000313" key="3">
    <source>
        <dbReference type="EMBL" id="MBP0057000.1"/>
    </source>
</evidence>
<evidence type="ECO:0000259" key="2">
    <source>
        <dbReference type="Pfam" id="PF05569"/>
    </source>
</evidence>
<dbReference type="Pfam" id="PF05569">
    <property type="entry name" value="Peptidase_M56"/>
    <property type="match status" value="1"/>
</dbReference>